<dbReference type="Proteomes" id="UP001341840">
    <property type="component" value="Unassembled WGS sequence"/>
</dbReference>
<evidence type="ECO:0000313" key="2">
    <source>
        <dbReference type="EMBL" id="MED6148349.1"/>
    </source>
</evidence>
<comment type="caution">
    <text evidence="2">The sequence shown here is derived from an EMBL/GenBank/DDBJ whole genome shotgun (WGS) entry which is preliminary data.</text>
</comment>
<protein>
    <recommendedName>
        <fullName evidence="1">RNase H type-1 domain-containing protein</fullName>
    </recommendedName>
</protein>
<sequence>MAINMARNLEMENIIFESDNRDLTIALKNRVLLAEADPILQDILEAQNHFKNAVFLWNPREGNKLAHELAKMRFEECLRADWRFNLPHNIRDIVLKERKSNH</sequence>
<dbReference type="Pfam" id="PF13456">
    <property type="entry name" value="RVT_3"/>
    <property type="match status" value="1"/>
</dbReference>
<evidence type="ECO:0000259" key="1">
    <source>
        <dbReference type="Pfam" id="PF13456"/>
    </source>
</evidence>
<dbReference type="PANTHER" id="PTHR47074">
    <property type="entry name" value="BNAC02G40300D PROTEIN"/>
    <property type="match status" value="1"/>
</dbReference>
<proteinExistence type="predicted"/>
<dbReference type="Gene3D" id="3.30.420.10">
    <property type="entry name" value="Ribonuclease H-like superfamily/Ribonuclease H"/>
    <property type="match status" value="1"/>
</dbReference>
<feature type="domain" description="RNase H type-1" evidence="1">
    <location>
        <begin position="2"/>
        <end position="72"/>
    </location>
</feature>
<dbReference type="PANTHER" id="PTHR47074:SF11">
    <property type="entry name" value="REVERSE TRANSCRIPTASE-LIKE PROTEIN"/>
    <property type="match status" value="1"/>
</dbReference>
<dbReference type="InterPro" id="IPR052929">
    <property type="entry name" value="RNase_H-like_EbsB-rel"/>
</dbReference>
<accession>A0ABU6TIQ2</accession>
<reference evidence="2 3" key="1">
    <citation type="journal article" date="2023" name="Plants (Basel)">
        <title>Bridging the Gap: Combining Genomics and Transcriptomics Approaches to Understand Stylosanthes scabra, an Orphan Legume from the Brazilian Caatinga.</title>
        <authorList>
            <person name="Ferreira-Neto J.R.C."/>
            <person name="da Silva M.D."/>
            <person name="Binneck E."/>
            <person name="de Melo N.F."/>
            <person name="da Silva R.H."/>
            <person name="de Melo A.L.T.M."/>
            <person name="Pandolfi V."/>
            <person name="Bustamante F.O."/>
            <person name="Brasileiro-Vidal A.C."/>
            <person name="Benko-Iseppon A.M."/>
        </authorList>
    </citation>
    <scope>NUCLEOTIDE SEQUENCE [LARGE SCALE GENOMIC DNA]</scope>
    <source>
        <tissue evidence="2">Leaves</tissue>
    </source>
</reference>
<name>A0ABU6TIQ2_9FABA</name>
<keyword evidence="3" id="KW-1185">Reference proteome</keyword>
<dbReference type="InterPro" id="IPR002156">
    <property type="entry name" value="RNaseH_domain"/>
</dbReference>
<evidence type="ECO:0000313" key="3">
    <source>
        <dbReference type="Proteomes" id="UP001341840"/>
    </source>
</evidence>
<dbReference type="InterPro" id="IPR036397">
    <property type="entry name" value="RNaseH_sf"/>
</dbReference>
<dbReference type="EMBL" id="JASCZI010091001">
    <property type="protein sequence ID" value="MED6148349.1"/>
    <property type="molecule type" value="Genomic_DNA"/>
</dbReference>
<organism evidence="2 3">
    <name type="scientific">Stylosanthes scabra</name>
    <dbReference type="NCBI Taxonomy" id="79078"/>
    <lineage>
        <taxon>Eukaryota</taxon>
        <taxon>Viridiplantae</taxon>
        <taxon>Streptophyta</taxon>
        <taxon>Embryophyta</taxon>
        <taxon>Tracheophyta</taxon>
        <taxon>Spermatophyta</taxon>
        <taxon>Magnoliopsida</taxon>
        <taxon>eudicotyledons</taxon>
        <taxon>Gunneridae</taxon>
        <taxon>Pentapetalae</taxon>
        <taxon>rosids</taxon>
        <taxon>fabids</taxon>
        <taxon>Fabales</taxon>
        <taxon>Fabaceae</taxon>
        <taxon>Papilionoideae</taxon>
        <taxon>50 kb inversion clade</taxon>
        <taxon>dalbergioids sensu lato</taxon>
        <taxon>Dalbergieae</taxon>
        <taxon>Pterocarpus clade</taxon>
        <taxon>Stylosanthes</taxon>
    </lineage>
</organism>
<gene>
    <name evidence="2" type="ORF">PIB30_052424</name>
</gene>
<dbReference type="CDD" id="cd06222">
    <property type="entry name" value="RNase_H_like"/>
    <property type="match status" value="1"/>
</dbReference>
<dbReference type="InterPro" id="IPR044730">
    <property type="entry name" value="RNase_H-like_dom_plant"/>
</dbReference>